<accession>A0ABP8QND9</accession>
<proteinExistence type="predicted"/>
<comment type="caution">
    <text evidence="1">The sequence shown here is derived from an EMBL/GenBank/DDBJ whole genome shotgun (WGS) entry which is preliminary data.</text>
</comment>
<gene>
    <name evidence="1" type="ORF">GCM10023172_36270</name>
</gene>
<organism evidence="1 2">
    <name type="scientific">Hymenobacter ginsengisoli</name>
    <dbReference type="NCBI Taxonomy" id="1051626"/>
    <lineage>
        <taxon>Bacteria</taxon>
        <taxon>Pseudomonadati</taxon>
        <taxon>Bacteroidota</taxon>
        <taxon>Cytophagia</taxon>
        <taxon>Cytophagales</taxon>
        <taxon>Hymenobacteraceae</taxon>
        <taxon>Hymenobacter</taxon>
    </lineage>
</organism>
<sequence length="135" mass="15132">MKQLLVGTKAIPTDGYVLHQPFARACFRGWSHARRRPLMDTLAAIPSQRGERPKTDRPAGVAVSMPRSRATKRTCRACRAATTYVMWALLRPSRFRRAKVTVSPARNVASRSVSTGRCERAADFFPNQAVYARDL</sequence>
<dbReference type="Proteomes" id="UP001501243">
    <property type="component" value="Unassembled WGS sequence"/>
</dbReference>
<dbReference type="EMBL" id="BAABGQ010000009">
    <property type="protein sequence ID" value="GAA4506701.1"/>
    <property type="molecule type" value="Genomic_DNA"/>
</dbReference>
<evidence type="ECO:0000313" key="2">
    <source>
        <dbReference type="Proteomes" id="UP001501243"/>
    </source>
</evidence>
<protein>
    <submittedName>
        <fullName evidence="1">Uncharacterized protein</fullName>
    </submittedName>
</protein>
<reference evidence="2" key="1">
    <citation type="journal article" date="2019" name="Int. J. Syst. Evol. Microbiol.">
        <title>The Global Catalogue of Microorganisms (GCM) 10K type strain sequencing project: providing services to taxonomists for standard genome sequencing and annotation.</title>
        <authorList>
            <consortium name="The Broad Institute Genomics Platform"/>
            <consortium name="The Broad Institute Genome Sequencing Center for Infectious Disease"/>
            <person name="Wu L."/>
            <person name="Ma J."/>
        </authorList>
    </citation>
    <scope>NUCLEOTIDE SEQUENCE [LARGE SCALE GENOMIC DNA]</scope>
    <source>
        <strain evidence="2">JCM 17841</strain>
    </source>
</reference>
<evidence type="ECO:0000313" key="1">
    <source>
        <dbReference type="EMBL" id="GAA4506701.1"/>
    </source>
</evidence>
<name>A0ABP8QND9_9BACT</name>
<keyword evidence="2" id="KW-1185">Reference proteome</keyword>